<dbReference type="OrthoDB" id="9759959at2"/>
<reference evidence="3 6" key="1">
    <citation type="submission" date="2018-09" db="EMBL/GenBank/DDBJ databases">
        <title>Roseomonas sp. nov., isolated from feces of Tibetan antelopes in the Qinghai-Tibet plateau, China.</title>
        <authorList>
            <person name="Tian Z."/>
        </authorList>
    </citation>
    <scope>NUCLEOTIDE SEQUENCE [LARGE SCALE GENOMIC DNA]</scope>
    <source>
        <strain evidence="4 5">Z23</strain>
        <strain evidence="3 6">Z24</strain>
    </source>
</reference>
<dbReference type="Gene3D" id="1.50.10.10">
    <property type="match status" value="1"/>
</dbReference>
<dbReference type="Proteomes" id="UP000274097">
    <property type="component" value="Unassembled WGS sequence"/>
</dbReference>
<dbReference type="SUPFAM" id="SSF48208">
    <property type="entry name" value="Six-hairpin glycosidases"/>
    <property type="match status" value="1"/>
</dbReference>
<dbReference type="AlphaFoldDB" id="A0A3A9JKJ2"/>
<dbReference type="InterPro" id="IPR012341">
    <property type="entry name" value="6hp_glycosidase-like_sf"/>
</dbReference>
<proteinExistence type="predicted"/>
<name>A0A3A9JKJ2_9PROT</name>
<evidence type="ECO:0000313" key="4">
    <source>
        <dbReference type="EMBL" id="RMI25147.1"/>
    </source>
</evidence>
<dbReference type="InterPro" id="IPR032856">
    <property type="entry name" value="GDE_N_bis"/>
</dbReference>
<gene>
    <name evidence="3" type="ORF">D6Z83_06165</name>
    <name evidence="4" type="ORF">EBE87_10525</name>
</gene>
<dbReference type="Pfam" id="PF14742">
    <property type="entry name" value="GDE_N_bis"/>
    <property type="match status" value="1"/>
</dbReference>
<dbReference type="EMBL" id="RAQU01000024">
    <property type="protein sequence ID" value="RKK05075.1"/>
    <property type="molecule type" value="Genomic_DNA"/>
</dbReference>
<organism evidence="3 6">
    <name type="scientific">Teichococcus wenyumeiae</name>
    <dbReference type="NCBI Taxonomy" id="2478470"/>
    <lineage>
        <taxon>Bacteria</taxon>
        <taxon>Pseudomonadati</taxon>
        <taxon>Pseudomonadota</taxon>
        <taxon>Alphaproteobacteria</taxon>
        <taxon>Acetobacterales</taxon>
        <taxon>Roseomonadaceae</taxon>
        <taxon>Roseomonas</taxon>
    </lineage>
</organism>
<keyword evidence="5" id="KW-1185">Reference proteome</keyword>
<comment type="caution">
    <text evidence="3">The sequence shown here is derived from an EMBL/GenBank/DDBJ whole genome shotgun (WGS) entry which is preliminary data.</text>
</comment>
<accession>A0A3A9JKJ2</accession>
<evidence type="ECO:0000259" key="2">
    <source>
        <dbReference type="Pfam" id="PF22422"/>
    </source>
</evidence>
<dbReference type="Pfam" id="PF22422">
    <property type="entry name" value="MGH1-like_GH"/>
    <property type="match status" value="1"/>
</dbReference>
<feature type="domain" description="Mannosylglycerate hydrolase MGH1-like glycoside hydrolase" evidence="2">
    <location>
        <begin position="352"/>
        <end position="660"/>
    </location>
</feature>
<sequence length="771" mass="84063">MFWVASATSGENKLTPGVIAPGGWTSRRRARHAVAATGVCLIVQPKPLVKTEPGPAAQTSLQERRPRSLKHGDSFALFDRAGDLDGLSGSPEGLFHLDTRYLSRLGLRVNGQVPVLLGSAVSPDNITLTCDLTNPEMPADAGGPLPAGRLHLRRTKFIWNGACHERIALRNYGHHKRQVQLDFTFHADFADLFEVRGRSRPARGRMHEPVVEDARVTLRYTGLDDVTRSTTLSFAPAPDSIGADGASFLVELQPGQRCVLFLSVAVREVAAEAPPGGAPLTADRAFHAALRTSRRASRQVAARAARVESSHEIFNEVLRRASADLDMLLTDKPGGPYPYAGIPWFSTAFGRDALITAWQTLWFDPAIARGVLHFLAATQAREEDPANDAEPGKILHEMRAGEMARLREVPYGRYYGSVDSTPLFVMLAGAYLDRSGDLDLLRDLWPNIEAALGWIDSAGDRDGDGFVEYQRRTPQGLENQGWKDSADSIFHADGTLAEGPIALVEMQAYVYAAWQAAARIGRALGLDGRAATLEARAARLREDFDAAFWDEELGTYVLALDGADRPCRVRSSNAGHALFAGIAKPERAARLVATLMDPASFSGWGIRTLAVGEVRYNPMSYHNGSVWPHDNAMIAEGFSRYGYRAEAARVLEGMFAAAEHLELRRLPELFCGFPRRNGDAPTPYPVACAPQAWAAVSPLSLMASCLGLSFAPEIRCISFQRPALPAFLHAVTLRNLRLGEARIDIGFRRVEEGVGMAVLAREGDIRATMTS</sequence>
<dbReference type="InterPro" id="IPR054491">
    <property type="entry name" value="MGH1-like_GH"/>
</dbReference>
<dbReference type="InterPro" id="IPR008928">
    <property type="entry name" value="6-hairpin_glycosidase_sf"/>
</dbReference>
<evidence type="ECO:0000313" key="6">
    <source>
        <dbReference type="Proteomes" id="UP000278036"/>
    </source>
</evidence>
<dbReference type="InParanoid" id="A0A3A9JKJ2"/>
<protein>
    <submittedName>
        <fullName evidence="3">Amylo-alpha-1,6-glucosidase</fullName>
    </submittedName>
</protein>
<evidence type="ECO:0000259" key="1">
    <source>
        <dbReference type="Pfam" id="PF14742"/>
    </source>
</evidence>
<dbReference type="Proteomes" id="UP000278036">
    <property type="component" value="Unassembled WGS sequence"/>
</dbReference>
<evidence type="ECO:0000313" key="5">
    <source>
        <dbReference type="Proteomes" id="UP000274097"/>
    </source>
</evidence>
<dbReference type="GO" id="GO:0005975">
    <property type="term" value="P:carbohydrate metabolic process"/>
    <property type="evidence" value="ECO:0007669"/>
    <property type="project" value="InterPro"/>
</dbReference>
<evidence type="ECO:0000313" key="3">
    <source>
        <dbReference type="EMBL" id="RKK05075.1"/>
    </source>
</evidence>
<dbReference type="EMBL" id="RFLX01000006">
    <property type="protein sequence ID" value="RMI25147.1"/>
    <property type="molecule type" value="Genomic_DNA"/>
</dbReference>
<feature type="domain" description="Putative glycogen debranching enzyme N-terminal" evidence="1">
    <location>
        <begin position="69"/>
        <end position="262"/>
    </location>
</feature>